<accession>A0ABY4HS23</accession>
<name>A0ABY4HS23_CHIFI</name>
<sequence length="293" mass="33235">MTQLKKGITIYNQLPENYDAISINSGTVHHATQTAPAVSFQGFNYVPRYNDDAYVIKRDWRALNDAEIRCLQANGRRNDYNTVYLGDIPGKLKEQFQSLSLAGAANRDEVMEKLAASPEKTKALSEQLNAFLQPLANKQPFKFHCIGINFPNIELVACNTTKLPAGYKPQDIRYMGMHNDGTKDMTIYTANKAGNRISINIGEESRSFLFVNLSMVQAINMLKKKIDIVEHNVNIANIGRFFFQHYPDYPVLKIRQQPYQFYIAPTDNCFHDGSTLGSSTLDVTMVYFGNFQY</sequence>
<evidence type="ECO:0000313" key="1">
    <source>
        <dbReference type="EMBL" id="UPK66560.1"/>
    </source>
</evidence>
<dbReference type="Proteomes" id="UP000830198">
    <property type="component" value="Chromosome"/>
</dbReference>
<keyword evidence="2" id="KW-1185">Reference proteome</keyword>
<dbReference type="RefSeq" id="WP_247808772.1">
    <property type="nucleotide sequence ID" value="NZ_CP095855.1"/>
</dbReference>
<dbReference type="EMBL" id="CP095855">
    <property type="protein sequence ID" value="UPK66560.1"/>
    <property type="molecule type" value="Genomic_DNA"/>
</dbReference>
<proteinExistence type="predicted"/>
<protein>
    <submittedName>
        <fullName evidence="1">Uncharacterized protein</fullName>
    </submittedName>
</protein>
<gene>
    <name evidence="1" type="ORF">MYF79_16600</name>
</gene>
<organism evidence="1 2">
    <name type="scientific">Chitinophaga filiformis</name>
    <name type="common">Myxococcus filiformis</name>
    <name type="synonym">Flexibacter filiformis</name>
    <dbReference type="NCBI Taxonomy" id="104663"/>
    <lineage>
        <taxon>Bacteria</taxon>
        <taxon>Pseudomonadati</taxon>
        <taxon>Bacteroidota</taxon>
        <taxon>Chitinophagia</taxon>
        <taxon>Chitinophagales</taxon>
        <taxon>Chitinophagaceae</taxon>
        <taxon>Chitinophaga</taxon>
    </lineage>
</organism>
<evidence type="ECO:0000313" key="2">
    <source>
        <dbReference type="Proteomes" id="UP000830198"/>
    </source>
</evidence>
<reference evidence="1 2" key="1">
    <citation type="submission" date="2022-04" db="EMBL/GenBank/DDBJ databases">
        <title>The arsenic-methylating capacity of Chitinophaga filiformis YT5 during chitin decomposition.</title>
        <authorList>
            <person name="Chen G."/>
            <person name="Liang Y."/>
        </authorList>
    </citation>
    <scope>NUCLEOTIDE SEQUENCE [LARGE SCALE GENOMIC DNA]</scope>
    <source>
        <strain evidence="1 2">YT5</strain>
    </source>
</reference>